<dbReference type="AlphaFoldDB" id="A0A1G8PYX7"/>
<name>A0A1G8PYX7_9BACI</name>
<dbReference type="InterPro" id="IPR020256">
    <property type="entry name" value="Spore_coat_CotJA"/>
</dbReference>
<accession>A0A1G8PYX7</accession>
<dbReference type="EMBL" id="FNEV01000001">
    <property type="protein sequence ID" value="SDI97671.1"/>
    <property type="molecule type" value="Genomic_DNA"/>
</dbReference>
<dbReference type="Proteomes" id="UP000199225">
    <property type="component" value="Unassembled WGS sequence"/>
</dbReference>
<keyword evidence="1" id="KW-0167">Capsid protein</keyword>
<dbReference type="STRING" id="86666.SAMN04490247_0292"/>
<protein>
    <submittedName>
        <fullName evidence="1">Spore coat protein JA</fullName>
    </submittedName>
</protein>
<dbReference type="RefSeq" id="WP_093191178.1">
    <property type="nucleotide sequence ID" value="NZ_FNEV01000001.1"/>
</dbReference>
<gene>
    <name evidence="1" type="ORF">SAMN04490247_0292</name>
</gene>
<organism evidence="1 2">
    <name type="scientific">Salimicrobium halophilum</name>
    <dbReference type="NCBI Taxonomy" id="86666"/>
    <lineage>
        <taxon>Bacteria</taxon>
        <taxon>Bacillati</taxon>
        <taxon>Bacillota</taxon>
        <taxon>Bacilli</taxon>
        <taxon>Bacillales</taxon>
        <taxon>Bacillaceae</taxon>
        <taxon>Salimicrobium</taxon>
    </lineage>
</organism>
<sequence>MNSFVRSYHPYISPNDPCPPVKKKYYATPPQLFIGFQPRGLPQFPLHKALMRGTLWPIFSPEGGREE</sequence>
<dbReference type="Pfam" id="PF11007">
    <property type="entry name" value="CotJA"/>
    <property type="match status" value="1"/>
</dbReference>
<evidence type="ECO:0000313" key="2">
    <source>
        <dbReference type="Proteomes" id="UP000199225"/>
    </source>
</evidence>
<reference evidence="2" key="1">
    <citation type="submission" date="2016-10" db="EMBL/GenBank/DDBJ databases">
        <authorList>
            <person name="Varghese N."/>
            <person name="Submissions S."/>
        </authorList>
    </citation>
    <scope>NUCLEOTIDE SEQUENCE [LARGE SCALE GENOMIC DNA]</scope>
    <source>
        <strain evidence="2">DSM 4771</strain>
    </source>
</reference>
<keyword evidence="1" id="KW-0946">Virion</keyword>
<proteinExistence type="predicted"/>
<dbReference type="OrthoDB" id="2376696at2"/>
<evidence type="ECO:0000313" key="1">
    <source>
        <dbReference type="EMBL" id="SDI97671.1"/>
    </source>
</evidence>
<keyword evidence="2" id="KW-1185">Reference proteome</keyword>